<keyword evidence="4" id="KW-1185">Reference proteome</keyword>
<dbReference type="PROSITE" id="PS51257">
    <property type="entry name" value="PROKAR_LIPOPROTEIN"/>
    <property type="match status" value="1"/>
</dbReference>
<feature type="chain" id="PRO_5038720096" description="Lipoprotein" evidence="2">
    <location>
        <begin position="22"/>
        <end position="179"/>
    </location>
</feature>
<feature type="region of interest" description="Disordered" evidence="1">
    <location>
        <begin position="21"/>
        <end position="179"/>
    </location>
</feature>
<feature type="compositionally biased region" description="Gly residues" evidence="1">
    <location>
        <begin position="52"/>
        <end position="67"/>
    </location>
</feature>
<dbReference type="EMBL" id="CP026304">
    <property type="protein sequence ID" value="AVZ77538.1"/>
    <property type="molecule type" value="Genomic_DNA"/>
</dbReference>
<name>A0A2R4TEI5_9ACTN</name>
<proteinExistence type="predicted"/>
<organism evidence="3 4">
    <name type="scientific">Streptomyces lunaelactis</name>
    <dbReference type="NCBI Taxonomy" id="1535768"/>
    <lineage>
        <taxon>Bacteria</taxon>
        <taxon>Bacillati</taxon>
        <taxon>Actinomycetota</taxon>
        <taxon>Actinomycetes</taxon>
        <taxon>Kitasatosporales</taxon>
        <taxon>Streptomycetaceae</taxon>
        <taxon>Streptomyces</taxon>
    </lineage>
</organism>
<dbReference type="Proteomes" id="UP000244201">
    <property type="component" value="Chromosome"/>
</dbReference>
<dbReference type="KEGG" id="slk:SLUN_18800"/>
<keyword evidence="2" id="KW-0732">Signal</keyword>
<evidence type="ECO:0000313" key="4">
    <source>
        <dbReference type="Proteomes" id="UP000244201"/>
    </source>
</evidence>
<sequence>MSVPGRLAVRIAASLALAASAGCMSVSDDEGGKPAPRSSTDRRGAVAEPDGGRGVPGSGQHGSGRGGSDAKAEGGDEASPSPNGPASPSAQPPRGGQRPLPPHDPAPNGGGAPPSVPPPAPPQPIPSEPPSVSPSPQPSEPSDPPSASSAPEVHAGAMRVADGQGMLMEPTASPQVGPM</sequence>
<reference evidence="3 4" key="1">
    <citation type="submission" date="2018-01" db="EMBL/GenBank/DDBJ databases">
        <title>Complete genome sequence of Streptomyces lunaelactis MM109T, a Ferroverdin A producer isolated from cave moonmilk deposits.</title>
        <authorList>
            <person name="Naome A."/>
            <person name="Martinet L."/>
            <person name="Maciejewska M."/>
            <person name="Anderssen S."/>
            <person name="Adam D."/>
            <person name="Tenconi E."/>
            <person name="Deflandre B."/>
            <person name="Arguelles-Arias A."/>
            <person name="Calusinska M."/>
            <person name="Copieters W."/>
            <person name="Karim L."/>
            <person name="Hanikenne M."/>
            <person name="Baurain D."/>
            <person name="van Wezel G."/>
            <person name="Smargiasso N."/>
            <person name="de Pauw E."/>
            <person name="Delfosse P."/>
            <person name="Rigali S."/>
        </authorList>
    </citation>
    <scope>NUCLEOTIDE SEQUENCE [LARGE SCALE GENOMIC DNA]</scope>
    <source>
        <strain evidence="3 4">MM109</strain>
    </source>
</reference>
<evidence type="ECO:0000256" key="2">
    <source>
        <dbReference type="SAM" id="SignalP"/>
    </source>
</evidence>
<evidence type="ECO:0000256" key="1">
    <source>
        <dbReference type="SAM" id="MobiDB-lite"/>
    </source>
</evidence>
<dbReference type="AlphaFoldDB" id="A0A2R4TEI5"/>
<feature type="signal peptide" evidence="2">
    <location>
        <begin position="1"/>
        <end position="21"/>
    </location>
</feature>
<feature type="compositionally biased region" description="Low complexity" evidence="1">
    <location>
        <begin position="78"/>
        <end position="98"/>
    </location>
</feature>
<gene>
    <name evidence="3" type="ORF">SLUN_18800</name>
</gene>
<evidence type="ECO:0008006" key="5">
    <source>
        <dbReference type="Google" id="ProtNLM"/>
    </source>
</evidence>
<protein>
    <recommendedName>
        <fullName evidence="5">Lipoprotein</fullName>
    </recommendedName>
</protein>
<accession>A0A2R4TEI5</accession>
<evidence type="ECO:0000313" key="3">
    <source>
        <dbReference type="EMBL" id="AVZ77538.1"/>
    </source>
</evidence>
<feature type="compositionally biased region" description="Pro residues" evidence="1">
    <location>
        <begin position="114"/>
        <end position="144"/>
    </location>
</feature>